<dbReference type="EMBL" id="JAJGNA010000024">
    <property type="protein sequence ID" value="MCC4309907.1"/>
    <property type="molecule type" value="Genomic_DNA"/>
</dbReference>
<organism evidence="3 4">
    <name type="scientific">Alloalcanivorax marinus</name>
    <dbReference type="NCBI Taxonomy" id="1177169"/>
    <lineage>
        <taxon>Bacteria</taxon>
        <taxon>Pseudomonadati</taxon>
        <taxon>Pseudomonadota</taxon>
        <taxon>Gammaproteobacteria</taxon>
        <taxon>Oceanospirillales</taxon>
        <taxon>Alcanivoracaceae</taxon>
        <taxon>Alloalcanivorax</taxon>
    </lineage>
</organism>
<reference evidence="3" key="1">
    <citation type="submission" date="2021-10" db="EMBL/GenBank/DDBJ databases">
        <title>The diversity and Nitrogen Metabolism of Culturable Nitrate-Utilizing Bacteria Within the Oxygen Minimum Zone of the Changjiang (Yangtze River)Estuary.</title>
        <authorList>
            <person name="Zhang D."/>
            <person name="Zheng J."/>
            <person name="Liu S."/>
            <person name="He W."/>
        </authorList>
    </citation>
    <scope>NUCLEOTIDE SEQUENCE</scope>
    <source>
        <strain evidence="3">FXH-223</strain>
    </source>
</reference>
<sequence>MSSTLPRDTSLKDRVILITGAGAGIGRATAGLLAAEGARLMLGDIDGAAAEYAAETLRAAGAEARACTLDVTRDAQVAAAVAATLDAYGRLDGAFNNAGIEEENDKIAEVDEALFDRVMAINVKGVWLCMKHQTAAMAAHGGSIVNTASVAGLVGAPRRAAYAGSKHAVVGMTKSVAAEYARQNIRVNTVCPGVIRTAMMERAIEQAARAGYASEEKQRHFHAAMHPLGRVGEADEVAQAVRWLLSDASSFVTGHQLAVDGGLTAL</sequence>
<dbReference type="Pfam" id="PF13561">
    <property type="entry name" value="adh_short_C2"/>
    <property type="match status" value="1"/>
</dbReference>
<dbReference type="InterPro" id="IPR036291">
    <property type="entry name" value="NAD(P)-bd_dom_sf"/>
</dbReference>
<comment type="similarity">
    <text evidence="1">Belongs to the short-chain dehydrogenases/reductases (SDR) family.</text>
</comment>
<evidence type="ECO:0000313" key="4">
    <source>
        <dbReference type="Proteomes" id="UP001108027"/>
    </source>
</evidence>
<dbReference type="PROSITE" id="PS00061">
    <property type="entry name" value="ADH_SHORT"/>
    <property type="match status" value="1"/>
</dbReference>
<dbReference type="NCBIfam" id="NF005559">
    <property type="entry name" value="PRK07231.1"/>
    <property type="match status" value="1"/>
</dbReference>
<dbReference type="Proteomes" id="UP001108027">
    <property type="component" value="Unassembled WGS sequence"/>
</dbReference>
<dbReference type="SUPFAM" id="SSF51735">
    <property type="entry name" value="NAD(P)-binding Rossmann-fold domains"/>
    <property type="match status" value="1"/>
</dbReference>
<dbReference type="PANTHER" id="PTHR24321:SF8">
    <property type="entry name" value="ESTRADIOL 17-BETA-DEHYDROGENASE 8-RELATED"/>
    <property type="match status" value="1"/>
</dbReference>
<dbReference type="EC" id="1.1.1.47" evidence="3"/>
<dbReference type="AlphaFoldDB" id="A0A9Q3UR36"/>
<evidence type="ECO:0000256" key="2">
    <source>
        <dbReference type="ARBA" id="ARBA00023002"/>
    </source>
</evidence>
<dbReference type="PANTHER" id="PTHR24321">
    <property type="entry name" value="DEHYDROGENASES, SHORT CHAIN"/>
    <property type="match status" value="1"/>
</dbReference>
<keyword evidence="2 3" id="KW-0560">Oxidoreductase</keyword>
<dbReference type="InterPro" id="IPR020904">
    <property type="entry name" value="Sc_DH/Rdtase_CS"/>
</dbReference>
<gene>
    <name evidence="3" type="ORF">LL252_15140</name>
</gene>
<protein>
    <submittedName>
        <fullName evidence="3">Glucose 1-dehydrogenase</fullName>
        <ecNumber evidence="3">1.1.1.47</ecNumber>
    </submittedName>
</protein>
<proteinExistence type="inferred from homology"/>
<comment type="caution">
    <text evidence="3">The sequence shown here is derived from an EMBL/GenBank/DDBJ whole genome shotgun (WGS) entry which is preliminary data.</text>
</comment>
<dbReference type="GO" id="GO:0047936">
    <property type="term" value="F:glucose 1-dehydrogenase [NAD(P)+] activity"/>
    <property type="evidence" value="ECO:0007669"/>
    <property type="project" value="UniProtKB-EC"/>
</dbReference>
<dbReference type="CDD" id="cd05233">
    <property type="entry name" value="SDR_c"/>
    <property type="match status" value="1"/>
</dbReference>
<dbReference type="RefSeq" id="WP_228234609.1">
    <property type="nucleotide sequence ID" value="NZ_ARXL01000031.1"/>
</dbReference>
<evidence type="ECO:0000256" key="1">
    <source>
        <dbReference type="ARBA" id="ARBA00006484"/>
    </source>
</evidence>
<keyword evidence="4" id="KW-1185">Reference proteome</keyword>
<name>A0A9Q3UR36_9GAMM</name>
<accession>A0A9Q3UR36</accession>
<evidence type="ECO:0000313" key="3">
    <source>
        <dbReference type="EMBL" id="MCC4309907.1"/>
    </source>
</evidence>
<dbReference type="Gene3D" id="3.40.50.720">
    <property type="entry name" value="NAD(P)-binding Rossmann-like Domain"/>
    <property type="match status" value="1"/>
</dbReference>
<dbReference type="FunFam" id="3.40.50.720:FF:000084">
    <property type="entry name" value="Short-chain dehydrogenase reductase"/>
    <property type="match status" value="1"/>
</dbReference>
<dbReference type="InterPro" id="IPR002347">
    <property type="entry name" value="SDR_fam"/>
</dbReference>
<dbReference type="PRINTS" id="PR00080">
    <property type="entry name" value="SDRFAMILY"/>
</dbReference>
<dbReference type="PRINTS" id="PR00081">
    <property type="entry name" value="GDHRDH"/>
</dbReference>